<dbReference type="PIRSF" id="PIRSF036409">
    <property type="entry name" value="EutP_PduV"/>
    <property type="match status" value="1"/>
</dbReference>
<organism evidence="2 3">
    <name type="scientific">Desulfosporosinus lacus DSM 15449</name>
    <dbReference type="NCBI Taxonomy" id="1121420"/>
    <lineage>
        <taxon>Bacteria</taxon>
        <taxon>Bacillati</taxon>
        <taxon>Bacillota</taxon>
        <taxon>Clostridia</taxon>
        <taxon>Eubacteriales</taxon>
        <taxon>Desulfitobacteriaceae</taxon>
        <taxon>Desulfosporosinus</taxon>
    </lineage>
</organism>
<dbReference type="PANTHER" id="PTHR40453">
    <property type="entry name" value="PROTEIN YOEF"/>
    <property type="match status" value="1"/>
</dbReference>
<gene>
    <name evidence="2" type="ORF">SAMN02746098_00565</name>
</gene>
<reference evidence="3" key="1">
    <citation type="submission" date="2016-11" db="EMBL/GenBank/DDBJ databases">
        <authorList>
            <person name="Varghese N."/>
            <person name="Submissions S."/>
        </authorList>
    </citation>
    <scope>NUCLEOTIDE SEQUENCE [LARGE SCALE GENOMIC DNA]</scope>
    <source>
        <strain evidence="3">DSM 15449</strain>
    </source>
</reference>
<comment type="similarity">
    <text evidence="1">Belongs to the EutP/PduV family.</text>
</comment>
<name>A0A1M5RI22_9FIRM</name>
<sequence length="155" mass="17291">MKKRIMVVGPTQSGKSTLANVLNDSTRPLKKTQDVIYGKNTIDTPGSYLENASMYKYLIATAQAASHVLMLVDQSKPREVYPPAFAKTFTCPVIGIITKIDLAPENSKLCVQQLKKIGIDEPYFWISLNDNTGVEALEQYLFGKQETSEINEFLI</sequence>
<dbReference type="GO" id="GO:0005524">
    <property type="term" value="F:ATP binding"/>
    <property type="evidence" value="ECO:0007669"/>
    <property type="project" value="UniProtKB-UniRule"/>
</dbReference>
<dbReference type="InterPro" id="IPR027417">
    <property type="entry name" value="P-loop_NTPase"/>
</dbReference>
<accession>A0A1M5RI22</accession>
<evidence type="ECO:0000313" key="2">
    <source>
        <dbReference type="EMBL" id="SHH25786.1"/>
    </source>
</evidence>
<keyword evidence="3" id="KW-1185">Reference proteome</keyword>
<dbReference type="Pfam" id="PF10662">
    <property type="entry name" value="PduV-EutP"/>
    <property type="match status" value="1"/>
</dbReference>
<dbReference type="GO" id="GO:0006576">
    <property type="term" value="P:biogenic amine metabolic process"/>
    <property type="evidence" value="ECO:0007669"/>
    <property type="project" value="InterPro"/>
</dbReference>
<proteinExistence type="inferred from homology"/>
<dbReference type="Gene3D" id="3.40.50.300">
    <property type="entry name" value="P-loop containing nucleotide triphosphate hydrolases"/>
    <property type="match status" value="1"/>
</dbReference>
<evidence type="ECO:0000256" key="1">
    <source>
        <dbReference type="PIRNR" id="PIRNR036409"/>
    </source>
</evidence>
<dbReference type="PANTHER" id="PTHR40453:SF1">
    <property type="entry name" value="PROTEIN YOEF"/>
    <property type="match status" value="1"/>
</dbReference>
<dbReference type="Proteomes" id="UP000183954">
    <property type="component" value="Unassembled WGS sequence"/>
</dbReference>
<dbReference type="SUPFAM" id="SSF52540">
    <property type="entry name" value="P-loop containing nucleoside triphosphate hydrolases"/>
    <property type="match status" value="1"/>
</dbReference>
<protein>
    <submittedName>
        <fullName evidence="2">Ethanolamine utilization protein EutP</fullName>
    </submittedName>
</protein>
<evidence type="ECO:0000313" key="3">
    <source>
        <dbReference type="Proteomes" id="UP000183954"/>
    </source>
</evidence>
<dbReference type="AlphaFoldDB" id="A0A1M5RI22"/>
<dbReference type="RefSeq" id="WP_073027689.1">
    <property type="nucleotide sequence ID" value="NZ_FQXJ01000003.1"/>
</dbReference>
<dbReference type="OrthoDB" id="6179at2"/>
<dbReference type="InterPro" id="IPR012381">
    <property type="entry name" value="EutP_PduV"/>
</dbReference>
<dbReference type="STRING" id="1121420.SAMN02746098_00565"/>
<keyword evidence="1" id="KW-0547">Nucleotide-binding</keyword>
<dbReference type="EMBL" id="FQXJ01000003">
    <property type="protein sequence ID" value="SHH25786.1"/>
    <property type="molecule type" value="Genomic_DNA"/>
</dbReference>
<dbReference type="CDD" id="cd00882">
    <property type="entry name" value="Ras_like_GTPase"/>
    <property type="match status" value="1"/>
</dbReference>